<reference evidence="1" key="1">
    <citation type="submission" date="2023-12" db="EMBL/GenBank/DDBJ databases">
        <title>Molecular genomic analyses of Enterococcus cecorum from sepsis oubreaks in broilers.</title>
        <authorList>
            <person name="Rhoads D."/>
            <person name="Alrubaye A."/>
        </authorList>
    </citation>
    <scope>NUCLEOTIDE SEQUENCE</scope>
    <source>
        <strain evidence="1">1755</strain>
    </source>
</reference>
<protein>
    <recommendedName>
        <fullName evidence="3">HTH merR-type domain-containing protein</fullName>
    </recommendedName>
</protein>
<dbReference type="Proteomes" id="UP001290582">
    <property type="component" value="Unassembled WGS sequence"/>
</dbReference>
<gene>
    <name evidence="1" type="ORF">U1294_02700</name>
</gene>
<dbReference type="RefSeq" id="WP_322378586.1">
    <property type="nucleotide sequence ID" value="NZ_JAXOGH010000002.1"/>
</dbReference>
<proteinExistence type="predicted"/>
<organism evidence="1 2">
    <name type="scientific">Enterococcus cecorum</name>
    <dbReference type="NCBI Taxonomy" id="44008"/>
    <lineage>
        <taxon>Bacteria</taxon>
        <taxon>Bacillati</taxon>
        <taxon>Bacillota</taxon>
        <taxon>Bacilli</taxon>
        <taxon>Lactobacillales</taxon>
        <taxon>Enterococcaceae</taxon>
        <taxon>Enterococcus</taxon>
    </lineage>
</organism>
<comment type="caution">
    <text evidence="1">The sequence shown here is derived from an EMBL/GenBank/DDBJ whole genome shotgun (WGS) entry which is preliminary data.</text>
</comment>
<evidence type="ECO:0000313" key="2">
    <source>
        <dbReference type="Proteomes" id="UP001290582"/>
    </source>
</evidence>
<accession>A0AAW9JSW6</accession>
<sequence length="84" mass="9875">MVKYSQLTAEIYKPKEITSMIGVITKTLRDWDDKEHFFERTPDTDSRYMTKETLIPFLNKKGVLIGDSQDNKRDIVYARVSSRD</sequence>
<evidence type="ECO:0008006" key="3">
    <source>
        <dbReference type="Google" id="ProtNLM"/>
    </source>
</evidence>
<dbReference type="EMBL" id="JAXOGL010000003">
    <property type="protein sequence ID" value="MDZ5597138.1"/>
    <property type="molecule type" value="Genomic_DNA"/>
</dbReference>
<name>A0AAW9JSW6_9ENTE</name>
<evidence type="ECO:0000313" key="1">
    <source>
        <dbReference type="EMBL" id="MDZ5597138.1"/>
    </source>
</evidence>
<dbReference type="AlphaFoldDB" id="A0AAW9JSW6"/>